<dbReference type="Gene3D" id="1.10.8.50">
    <property type="match status" value="1"/>
</dbReference>
<evidence type="ECO:0000259" key="18">
    <source>
        <dbReference type="PROSITE" id="PS51068"/>
    </source>
</evidence>
<protein>
    <recommendedName>
        <fullName evidence="16">Formamidopyrimidine-DNA glycosylase</fullName>
        <shortName evidence="16">Fapy-DNA glycosylase</shortName>
        <ecNumber evidence="16">3.2.2.23</ecNumber>
    </recommendedName>
    <alternativeName>
        <fullName evidence="16">DNA-(apurinic or apyrimidinic site) lyase MutM</fullName>
        <shortName evidence="16">AP lyase MutM</shortName>
        <ecNumber evidence="16">4.2.99.18</ecNumber>
    </alternativeName>
</protein>
<dbReference type="Pfam" id="PF06827">
    <property type="entry name" value="zf-FPG_IleRS"/>
    <property type="match status" value="1"/>
</dbReference>
<dbReference type="AlphaFoldDB" id="A0A6H1TZ15"/>
<keyword evidence="4 16" id="KW-0479">Metal-binding</keyword>
<reference evidence="19 20" key="1">
    <citation type="submission" date="2020-04" db="EMBL/GenBank/DDBJ databases">
        <authorList>
            <person name="Basu S."/>
            <person name="Maruthanayagam V."/>
            <person name="Chakraborty S."/>
            <person name="Pramanik A."/>
            <person name="Mukherjee J."/>
            <person name="Brink B."/>
        </authorList>
    </citation>
    <scope>NUCLEOTIDE SEQUENCE [LARGE SCALE GENOMIC DNA]</scope>
    <source>
        <strain evidence="19 20">AP17</strain>
    </source>
</reference>
<evidence type="ECO:0000256" key="10">
    <source>
        <dbReference type="ARBA" id="ARBA00023204"/>
    </source>
</evidence>
<dbReference type="SMART" id="SM01232">
    <property type="entry name" value="H2TH"/>
    <property type="match status" value="1"/>
</dbReference>
<dbReference type="Gene3D" id="3.20.190.10">
    <property type="entry name" value="MutM-like, N-terminal"/>
    <property type="match status" value="1"/>
</dbReference>
<keyword evidence="6 16" id="KW-0863">Zinc-finger</keyword>
<dbReference type="RefSeq" id="WP_168569973.1">
    <property type="nucleotide sequence ID" value="NZ_CP051167.1"/>
</dbReference>
<dbReference type="InterPro" id="IPR015887">
    <property type="entry name" value="DNA_glyclase_Znf_dom_DNA_BS"/>
</dbReference>
<dbReference type="PROSITE" id="PS01242">
    <property type="entry name" value="ZF_FPG_1"/>
    <property type="match status" value="1"/>
</dbReference>
<dbReference type="EC" id="4.2.99.18" evidence="16"/>
<proteinExistence type="inferred from homology"/>
<dbReference type="InterPro" id="IPR035937">
    <property type="entry name" value="FPG_N"/>
</dbReference>
<dbReference type="PANTHER" id="PTHR22993">
    <property type="entry name" value="FORMAMIDOPYRIMIDINE-DNA GLYCOSYLASE"/>
    <property type="match status" value="1"/>
</dbReference>
<dbReference type="KEGG" id="oxy:HCG48_15555"/>
<comment type="catalytic activity">
    <reaction evidence="14 16">
        <text>2'-deoxyribonucleotide-(2'-deoxyribose 5'-phosphate)-2'-deoxyribonucleotide-DNA = a 3'-end 2'-deoxyribonucleotide-(2,3-dehydro-2,3-deoxyribose 5'-phosphate)-DNA + a 5'-end 5'-phospho-2'-deoxyribonucleoside-DNA + H(+)</text>
        <dbReference type="Rhea" id="RHEA:66592"/>
        <dbReference type="Rhea" id="RHEA-COMP:13180"/>
        <dbReference type="Rhea" id="RHEA-COMP:16897"/>
        <dbReference type="Rhea" id="RHEA-COMP:17067"/>
        <dbReference type="ChEBI" id="CHEBI:15378"/>
        <dbReference type="ChEBI" id="CHEBI:136412"/>
        <dbReference type="ChEBI" id="CHEBI:157695"/>
        <dbReference type="ChEBI" id="CHEBI:167181"/>
        <dbReference type="EC" id="4.2.99.18"/>
    </reaction>
</comment>
<sequence length="287" mass="31751">MPELPEVETVRRGLETATLGALIVGGEVHLERTIAHPVSVGAFLAGLSHCAIAAWQRRGKYLLARLEARDRPSGEKDGGWLGVHLRMTGQLLWLSPDEPLQKHTRVRLFLDGDRELRFVDTRSFGQMWWVPPQTPVEAIVSGLAQLGPEPLSADFSPDYLYEQLRRRHRPIKTALLDQGILAGLGNIYADESLFLAGILPMTPCNALDRSQTQRLYESIVKVLQTAIAEGGTSFSTFLNLHGVNGNYTGVAWVYKRTGEPCRLCATAIERVKLAGRSTHFCPQCQGL</sequence>
<keyword evidence="12 16" id="KW-0511">Multifunctional enzyme</keyword>
<evidence type="ECO:0000256" key="2">
    <source>
        <dbReference type="ARBA" id="ARBA00009409"/>
    </source>
</evidence>
<evidence type="ECO:0000259" key="17">
    <source>
        <dbReference type="PROSITE" id="PS51066"/>
    </source>
</evidence>
<dbReference type="PROSITE" id="PS51068">
    <property type="entry name" value="FPG_CAT"/>
    <property type="match status" value="1"/>
</dbReference>
<feature type="binding site" evidence="16">
    <location>
        <position position="122"/>
    </location>
    <ligand>
        <name>DNA</name>
        <dbReference type="ChEBI" id="CHEBI:16991"/>
    </ligand>
</feature>
<dbReference type="InterPro" id="IPR020629">
    <property type="entry name" value="FPG_Glyclase"/>
</dbReference>
<evidence type="ECO:0000256" key="9">
    <source>
        <dbReference type="ARBA" id="ARBA00023125"/>
    </source>
</evidence>
<dbReference type="SUPFAM" id="SSF57716">
    <property type="entry name" value="Glucocorticoid receptor-like (DNA-binding domain)"/>
    <property type="match status" value="1"/>
</dbReference>
<dbReference type="InterPro" id="IPR012319">
    <property type="entry name" value="FPG_cat"/>
</dbReference>
<dbReference type="Pfam" id="PF01149">
    <property type="entry name" value="Fapy_DNA_glyco"/>
    <property type="match status" value="1"/>
</dbReference>
<dbReference type="Pfam" id="PF06831">
    <property type="entry name" value="H2TH"/>
    <property type="match status" value="1"/>
</dbReference>
<evidence type="ECO:0000256" key="6">
    <source>
        <dbReference type="ARBA" id="ARBA00022771"/>
    </source>
</evidence>
<dbReference type="GO" id="GO:0034039">
    <property type="term" value="F:8-oxo-7,8-dihydroguanine DNA N-glycosylase activity"/>
    <property type="evidence" value="ECO:0007669"/>
    <property type="project" value="TreeGrafter"/>
</dbReference>
<keyword evidence="9 16" id="KW-0238">DNA-binding</keyword>
<dbReference type="GO" id="GO:0003690">
    <property type="term" value="F:double-stranded DNA binding"/>
    <property type="evidence" value="ECO:0007669"/>
    <property type="project" value="UniProtKB-ARBA"/>
</dbReference>
<dbReference type="PROSITE" id="PS51066">
    <property type="entry name" value="ZF_FPG_2"/>
    <property type="match status" value="1"/>
</dbReference>
<evidence type="ECO:0000313" key="20">
    <source>
        <dbReference type="Proteomes" id="UP000500857"/>
    </source>
</evidence>
<dbReference type="PANTHER" id="PTHR22993:SF9">
    <property type="entry name" value="FORMAMIDOPYRIMIDINE-DNA GLYCOSYLASE"/>
    <property type="match status" value="1"/>
</dbReference>
<comment type="catalytic activity">
    <reaction evidence="1 16">
        <text>Hydrolysis of DNA containing ring-opened 7-methylguanine residues, releasing 2,6-diamino-4-hydroxy-5-(N-methyl)formamidopyrimidine.</text>
        <dbReference type="EC" id="3.2.2.23"/>
    </reaction>
</comment>
<comment type="subunit">
    <text evidence="3 16">Monomer.</text>
</comment>
<evidence type="ECO:0000256" key="5">
    <source>
        <dbReference type="ARBA" id="ARBA00022763"/>
    </source>
</evidence>
<feature type="binding site" evidence="16">
    <location>
        <position position="103"/>
    </location>
    <ligand>
        <name>DNA</name>
        <dbReference type="ChEBI" id="CHEBI:16991"/>
    </ligand>
</feature>
<evidence type="ECO:0000256" key="13">
    <source>
        <dbReference type="ARBA" id="ARBA00023295"/>
    </source>
</evidence>
<feature type="binding site" evidence="16">
    <location>
        <position position="167"/>
    </location>
    <ligand>
        <name>DNA</name>
        <dbReference type="ChEBI" id="CHEBI:16991"/>
    </ligand>
</feature>
<evidence type="ECO:0000256" key="12">
    <source>
        <dbReference type="ARBA" id="ARBA00023268"/>
    </source>
</evidence>
<keyword evidence="11 16" id="KW-0456">Lyase</keyword>
<dbReference type="NCBIfam" id="NF010551">
    <property type="entry name" value="PRK13945.1"/>
    <property type="match status" value="1"/>
</dbReference>
<dbReference type="NCBIfam" id="NF002211">
    <property type="entry name" value="PRK01103.1"/>
    <property type="match status" value="1"/>
</dbReference>
<comment type="function">
    <text evidence="16">Involved in base excision repair of DNA damaged by oxidation or by mutagenic agents. Acts as DNA glycosylase that recognizes and removes damaged bases. Has a preference for oxidized purines, such as 7,8-dihydro-8-oxoguanine (8-oxoG). Has AP (apurinic/apyrimidinic) lyase activity and introduces nicks in the DNA strand. Cleaves the DNA backbone by beta-delta elimination to generate a single-strand break at the site of the removed base with both 3'- and 5'-phosphates.</text>
</comment>
<keyword evidence="20" id="KW-1185">Reference proteome</keyword>
<dbReference type="InterPro" id="IPR000214">
    <property type="entry name" value="Znf_DNA_glyclase/AP_lyase"/>
</dbReference>
<dbReference type="GO" id="GO:0140078">
    <property type="term" value="F:class I DNA-(apurinic or apyrimidinic site) endonuclease activity"/>
    <property type="evidence" value="ECO:0007669"/>
    <property type="project" value="UniProtKB-EC"/>
</dbReference>
<evidence type="ECO:0000256" key="15">
    <source>
        <dbReference type="ARBA" id="ARBA00060177"/>
    </source>
</evidence>
<dbReference type="HAMAP" id="MF_00103">
    <property type="entry name" value="Fapy_DNA_glycosyl"/>
    <property type="match status" value="1"/>
</dbReference>
<keyword evidence="8 16" id="KW-0862">Zinc</keyword>
<evidence type="ECO:0000256" key="8">
    <source>
        <dbReference type="ARBA" id="ARBA00022833"/>
    </source>
</evidence>
<evidence type="ECO:0000256" key="1">
    <source>
        <dbReference type="ARBA" id="ARBA00001668"/>
    </source>
</evidence>
<dbReference type="NCBIfam" id="TIGR00577">
    <property type="entry name" value="fpg"/>
    <property type="match status" value="1"/>
</dbReference>
<feature type="active site" description="Proton donor; for beta-elimination activity" evidence="16">
    <location>
        <position position="60"/>
    </location>
</feature>
<feature type="active site" description="Proton donor" evidence="16">
    <location>
        <position position="3"/>
    </location>
</feature>
<dbReference type="EMBL" id="CP051167">
    <property type="protein sequence ID" value="QIZ71821.1"/>
    <property type="molecule type" value="Genomic_DNA"/>
</dbReference>
<keyword evidence="7 16" id="KW-0378">Hydrolase</keyword>
<dbReference type="InterPro" id="IPR015886">
    <property type="entry name" value="H2TH_FPG"/>
</dbReference>
<evidence type="ECO:0000256" key="7">
    <source>
        <dbReference type="ARBA" id="ARBA00022801"/>
    </source>
</evidence>
<dbReference type="CDD" id="cd08966">
    <property type="entry name" value="EcFpg-like_N"/>
    <property type="match status" value="1"/>
</dbReference>
<keyword evidence="5 16" id="KW-0227">DNA damage</keyword>
<feature type="domain" description="Formamidopyrimidine-DNA glycosylase catalytic" evidence="18">
    <location>
        <begin position="2"/>
        <end position="125"/>
    </location>
</feature>
<dbReference type="SUPFAM" id="SSF81624">
    <property type="entry name" value="N-terminal domain of MutM-like DNA repair proteins"/>
    <property type="match status" value="1"/>
</dbReference>
<evidence type="ECO:0000313" key="19">
    <source>
        <dbReference type="EMBL" id="QIZ71821.1"/>
    </source>
</evidence>
<evidence type="ECO:0000256" key="16">
    <source>
        <dbReference type="HAMAP-Rule" id="MF_00103"/>
    </source>
</evidence>
<evidence type="ECO:0000256" key="14">
    <source>
        <dbReference type="ARBA" id="ARBA00044632"/>
    </source>
</evidence>
<dbReference type="InterPro" id="IPR010979">
    <property type="entry name" value="Ribosomal_uS13-like_H2TH"/>
</dbReference>
<dbReference type="InterPro" id="IPR010663">
    <property type="entry name" value="Znf_FPG/IleRS"/>
</dbReference>
<comment type="function">
    <text evidence="15">Involved in base excision repair of DNA damaged by oxidation or by mutagenic agents. Acts as a DNA glycosylase that recognizes and removes damaged bases. Has a preference for oxidized purines, such as 7,8-dihydro-8-oxoguanine (8-oxoG). Has AP (apurinic/apyrimidinic) lyase activity and introduces nicks in the DNA strand. Cleaves the DNA backbone by beta-delta elimination to generate a single-strand break at the site of the removed base with both 3'- and 5'-phosphates.</text>
</comment>
<organism evidence="19 20">
    <name type="scientific">Oxynema aestuarii AP17</name>
    <dbReference type="NCBI Taxonomy" id="2064643"/>
    <lineage>
        <taxon>Bacteria</taxon>
        <taxon>Bacillati</taxon>
        <taxon>Cyanobacteriota</taxon>
        <taxon>Cyanophyceae</taxon>
        <taxon>Oscillatoriophycideae</taxon>
        <taxon>Oscillatoriales</taxon>
        <taxon>Oscillatoriaceae</taxon>
        <taxon>Oxynema</taxon>
        <taxon>Oxynema aestuarii</taxon>
    </lineage>
</organism>
<comment type="similarity">
    <text evidence="2 16">Belongs to the FPG family.</text>
</comment>
<dbReference type="GO" id="GO:0008270">
    <property type="term" value="F:zinc ion binding"/>
    <property type="evidence" value="ECO:0007669"/>
    <property type="project" value="UniProtKB-UniRule"/>
</dbReference>
<keyword evidence="13 16" id="KW-0326">Glycosidase</keyword>
<keyword evidence="10 16" id="KW-0234">DNA repair</keyword>
<dbReference type="SMART" id="SM00898">
    <property type="entry name" value="Fapy_DNA_glyco"/>
    <property type="match status" value="1"/>
</dbReference>
<dbReference type="GO" id="GO:0006284">
    <property type="term" value="P:base-excision repair"/>
    <property type="evidence" value="ECO:0007669"/>
    <property type="project" value="InterPro"/>
</dbReference>
<feature type="active site" description="Schiff-base intermediate with DNA" evidence="16">
    <location>
        <position position="2"/>
    </location>
</feature>
<dbReference type="GO" id="GO:0003684">
    <property type="term" value="F:damaged DNA binding"/>
    <property type="evidence" value="ECO:0007669"/>
    <property type="project" value="InterPro"/>
</dbReference>
<dbReference type="EC" id="3.2.2.23" evidence="16"/>
<evidence type="ECO:0000256" key="11">
    <source>
        <dbReference type="ARBA" id="ARBA00023239"/>
    </source>
</evidence>
<comment type="cofactor">
    <cofactor evidence="16">
        <name>Zn(2+)</name>
        <dbReference type="ChEBI" id="CHEBI:29105"/>
    </cofactor>
    <text evidence="16">Binds 1 zinc ion per subunit.</text>
</comment>
<feature type="domain" description="FPG-type" evidence="17">
    <location>
        <begin position="252"/>
        <end position="286"/>
    </location>
</feature>
<feature type="active site" description="Proton donor; for delta-elimination activity" evidence="16">
    <location>
        <position position="276"/>
    </location>
</feature>
<evidence type="ECO:0000256" key="4">
    <source>
        <dbReference type="ARBA" id="ARBA00022723"/>
    </source>
</evidence>
<dbReference type="Proteomes" id="UP000500857">
    <property type="component" value="Chromosome"/>
</dbReference>
<accession>A0A6H1TZ15</accession>
<dbReference type="FunFam" id="1.10.8.50:FF:000003">
    <property type="entry name" value="Formamidopyrimidine-DNA glycosylase"/>
    <property type="match status" value="1"/>
</dbReference>
<name>A0A6H1TZ15_9CYAN</name>
<dbReference type="SUPFAM" id="SSF46946">
    <property type="entry name" value="S13-like H2TH domain"/>
    <property type="match status" value="1"/>
</dbReference>
<evidence type="ECO:0000256" key="3">
    <source>
        <dbReference type="ARBA" id="ARBA00011245"/>
    </source>
</evidence>
<gene>
    <name evidence="16" type="primary">mutM</name>
    <name evidence="16" type="synonym">fpg</name>
    <name evidence="19" type="ORF">HCG48_15555</name>
</gene>